<dbReference type="SUPFAM" id="SSF53756">
    <property type="entry name" value="UDP-Glycosyltransferase/glycogen phosphorylase"/>
    <property type="match status" value="1"/>
</dbReference>
<reference evidence="3 4" key="1">
    <citation type="journal article" date="2003" name="Nature">
        <title>The genome sequence of the filamentous fungus Neurospora crassa.</title>
        <authorList>
            <person name="Galagan J.E."/>
            <person name="Calvo S.E."/>
            <person name="Borkovich K.A."/>
            <person name="Selker E.U."/>
            <person name="Read N.D."/>
            <person name="Jaffe D."/>
            <person name="FitzHugh W."/>
            <person name="Ma L.J."/>
            <person name="Smirnov S."/>
            <person name="Purcell S."/>
            <person name="Rehman B."/>
            <person name="Elkins T."/>
            <person name="Engels R."/>
            <person name="Wang S."/>
            <person name="Nielsen C.B."/>
            <person name="Butler J."/>
            <person name="Endrizzi M."/>
            <person name="Qui D."/>
            <person name="Ianakiev P."/>
            <person name="Bell-Pedersen D."/>
            <person name="Nelson M.A."/>
            <person name="Werner-Washburne M."/>
            <person name="Selitrennikoff C.P."/>
            <person name="Kinsey J.A."/>
            <person name="Braun E.L."/>
            <person name="Zelter A."/>
            <person name="Schulte U."/>
            <person name="Kothe G.O."/>
            <person name="Jedd G."/>
            <person name="Mewes W."/>
            <person name="Staben C."/>
            <person name="Marcotte E."/>
            <person name="Greenberg D."/>
            <person name="Roy A."/>
            <person name="Foley K."/>
            <person name="Naylor J."/>
            <person name="Stange-Thomann N."/>
            <person name="Barrett R."/>
            <person name="Gnerre S."/>
            <person name="Kamal M."/>
            <person name="Kamvysselis M."/>
            <person name="Mauceli E."/>
            <person name="Bielke C."/>
            <person name="Rudd S."/>
            <person name="Frishman D."/>
            <person name="Krystofova S."/>
            <person name="Rasmussen C."/>
            <person name="Metzenberg R.L."/>
            <person name="Perkins D.D."/>
            <person name="Kroken S."/>
            <person name="Cogoni C."/>
            <person name="Macino G."/>
            <person name="Catcheside D."/>
            <person name="Li W."/>
            <person name="Pratt R.J."/>
            <person name="Osmani S.A."/>
            <person name="DeSouza C.P."/>
            <person name="Glass L."/>
            <person name="Orbach M.J."/>
            <person name="Berglund J.A."/>
            <person name="Voelker R."/>
            <person name="Yarden O."/>
            <person name="Plamann M."/>
            <person name="Seiler S."/>
            <person name="Dunlap J."/>
            <person name="Radford A."/>
            <person name="Aramayo R."/>
            <person name="Natvig D.O."/>
            <person name="Alex L.A."/>
            <person name="Mannhaupt G."/>
            <person name="Ebbole D.J."/>
            <person name="Freitag M."/>
            <person name="Paulsen I."/>
            <person name="Sachs M.S."/>
            <person name="Lander E.S."/>
            <person name="Nusbaum C."/>
            <person name="Birren B."/>
        </authorList>
    </citation>
    <scope>NUCLEOTIDE SEQUENCE [LARGE SCALE GENOMIC DNA]</scope>
    <source>
        <strain evidence="4">ATCC 24698 / 74-OR23-1A / CBS 708.71 / DSM 1257 / FGSC 987</strain>
    </source>
</reference>
<dbReference type="PANTHER" id="PTHR48043">
    <property type="entry name" value="EG:EG0003.4 PROTEIN-RELATED"/>
    <property type="match status" value="1"/>
</dbReference>
<gene>
    <name evidence="3" type="ORF">NCU09977</name>
</gene>
<name>Q7S0K9_NEUCR</name>
<dbReference type="InParanoid" id="Q7S0K9"/>
<dbReference type="SMR" id="Q7S0K9"/>
<keyword evidence="1" id="KW-0328">Glycosyltransferase</keyword>
<evidence type="ECO:0000313" key="4">
    <source>
        <dbReference type="Proteomes" id="UP000001805"/>
    </source>
</evidence>
<proteinExistence type="predicted"/>
<dbReference type="AlphaFoldDB" id="Q7S0K9"/>
<dbReference type="Proteomes" id="UP000001805">
    <property type="component" value="Chromosome 1, Linkage Group I"/>
</dbReference>
<dbReference type="HOGENOM" id="CLU_778656_0_0_1"/>
<dbReference type="Gene3D" id="3.40.50.2000">
    <property type="entry name" value="Glycogen Phosphorylase B"/>
    <property type="match status" value="1"/>
</dbReference>
<dbReference type="GO" id="GO:0008194">
    <property type="term" value="F:UDP-glycosyltransferase activity"/>
    <property type="evidence" value="ECO:0007669"/>
    <property type="project" value="InterPro"/>
</dbReference>
<organism evidence="3 4">
    <name type="scientific">Neurospora crassa (strain ATCC 24698 / 74-OR23-1A / CBS 708.71 / DSM 1257 / FGSC 987)</name>
    <dbReference type="NCBI Taxonomy" id="367110"/>
    <lineage>
        <taxon>Eukaryota</taxon>
        <taxon>Fungi</taxon>
        <taxon>Dikarya</taxon>
        <taxon>Ascomycota</taxon>
        <taxon>Pezizomycotina</taxon>
        <taxon>Sordariomycetes</taxon>
        <taxon>Sordariomycetidae</taxon>
        <taxon>Sordariales</taxon>
        <taxon>Sordariaceae</taxon>
        <taxon>Neurospora</taxon>
    </lineage>
</organism>
<dbReference type="InterPro" id="IPR050271">
    <property type="entry name" value="UDP-glycosyltransferase"/>
</dbReference>
<evidence type="ECO:0000256" key="2">
    <source>
        <dbReference type="ARBA" id="ARBA00022679"/>
    </source>
</evidence>
<keyword evidence="4" id="KW-1185">Reference proteome</keyword>
<dbReference type="KEGG" id="ncr:NCU09977"/>
<sequence length="309" mass="34502">MAARISPDGNHMVRHLFPLPVLQCLSDYRGPGRIAPEHYFSPEQHLIINRHSVHSSVALRLIRTPLAGFWWWSRLADPLIRLTTANNSSNSGNLPHSCRSRPCHRVHDSRGRADLVAAYPFVSTVHLVGRAVTPSEDRQLNDKFSRWDNHEMIECEKFYNSWWPEMPWLMAPHFWIPGEPGTQVSLPNQRACLHVRSPLRPDLSRPICAPQRAVLDHPSTTLCVTHAGPSSANEALFHGDPMVSMPFYGDQIQHSLCLVAAGVAKGVDKDTFTPAQLASTISAMMVDSDGEMHIMFIGTVRFVGVTAGR</sequence>
<dbReference type="Pfam" id="PF00201">
    <property type="entry name" value="UDPGT"/>
    <property type="match status" value="1"/>
</dbReference>
<keyword evidence="2" id="KW-0808">Transferase</keyword>
<accession>Q7S0K9</accession>
<dbReference type="OrthoDB" id="5835829at2759"/>
<dbReference type="PANTHER" id="PTHR48043:SF145">
    <property type="entry name" value="FI06409P-RELATED"/>
    <property type="match status" value="1"/>
</dbReference>
<evidence type="ECO:0000313" key="3">
    <source>
        <dbReference type="EMBL" id="EAA28859.2"/>
    </source>
</evidence>
<evidence type="ECO:0000256" key="1">
    <source>
        <dbReference type="ARBA" id="ARBA00022676"/>
    </source>
</evidence>
<dbReference type="EMBL" id="CM002236">
    <property type="protein sequence ID" value="EAA28859.2"/>
    <property type="molecule type" value="Genomic_DNA"/>
</dbReference>
<protein>
    <submittedName>
        <fullName evidence="3">Uncharacterized protein</fullName>
    </submittedName>
</protein>
<dbReference type="PaxDb" id="5141-EFNCRP00000009747"/>
<dbReference type="InterPro" id="IPR002213">
    <property type="entry name" value="UDP_glucos_trans"/>
</dbReference>
<dbReference type="VEuPathDB" id="FungiDB:NCU09977"/>
<dbReference type="GeneID" id="3874242"/>
<dbReference type="RefSeq" id="XP_958095.2">
    <property type="nucleotide sequence ID" value="XM_953002.2"/>
</dbReference>